<comment type="pathway">
    <text evidence="11">Porphyrin-containing compound metabolism.</text>
</comment>
<dbReference type="Pfam" id="PF02628">
    <property type="entry name" value="COX15-CtaA"/>
    <property type="match status" value="1"/>
</dbReference>
<accession>A4G937</accession>
<evidence type="ECO:0000313" key="15">
    <source>
        <dbReference type="Proteomes" id="UP000006697"/>
    </source>
</evidence>
<evidence type="ECO:0000256" key="6">
    <source>
        <dbReference type="ARBA" id="ARBA00023002"/>
    </source>
</evidence>
<evidence type="ECO:0000256" key="2">
    <source>
        <dbReference type="ARBA" id="ARBA00022475"/>
    </source>
</evidence>
<keyword evidence="5 13" id="KW-1133">Transmembrane helix</keyword>
<dbReference type="GO" id="GO:0046872">
    <property type="term" value="F:metal ion binding"/>
    <property type="evidence" value="ECO:0007669"/>
    <property type="project" value="UniProtKB-KW"/>
</dbReference>
<keyword evidence="4" id="KW-0479">Metal-binding</keyword>
<feature type="transmembrane region" description="Helical" evidence="13">
    <location>
        <begin position="136"/>
        <end position="157"/>
    </location>
</feature>
<evidence type="ECO:0000256" key="11">
    <source>
        <dbReference type="ARBA" id="ARBA00023444"/>
    </source>
</evidence>
<evidence type="ECO:0000256" key="12">
    <source>
        <dbReference type="SAM" id="MobiDB-lite"/>
    </source>
</evidence>
<name>A4G937_HERAR</name>
<keyword evidence="3 13" id="KW-0812">Transmembrane</keyword>
<keyword evidence="2" id="KW-1003">Cell membrane</keyword>
<evidence type="ECO:0000256" key="13">
    <source>
        <dbReference type="SAM" id="Phobius"/>
    </source>
</evidence>
<dbReference type="Proteomes" id="UP000006697">
    <property type="component" value="Chromosome"/>
</dbReference>
<evidence type="ECO:0000256" key="4">
    <source>
        <dbReference type="ARBA" id="ARBA00022723"/>
    </source>
</evidence>
<dbReference type="GO" id="GO:0016491">
    <property type="term" value="F:oxidoreductase activity"/>
    <property type="evidence" value="ECO:0007669"/>
    <property type="project" value="UniProtKB-KW"/>
</dbReference>
<feature type="transmembrane region" description="Helical" evidence="13">
    <location>
        <begin position="328"/>
        <end position="348"/>
    </location>
</feature>
<reference evidence="14 15" key="1">
    <citation type="journal article" date="2007" name="PLoS Genet.">
        <title>A tale of two oxidation states: bacterial colonization of arsenic-rich environments.</title>
        <authorList>
            <person name="Muller D."/>
            <person name="Medigue C."/>
            <person name="Koechler S."/>
            <person name="Barbe V."/>
            <person name="Barakat M."/>
            <person name="Talla E."/>
            <person name="Bonnefoy V."/>
            <person name="Krin E."/>
            <person name="Arsene-Ploetze F."/>
            <person name="Carapito C."/>
            <person name="Chandler M."/>
            <person name="Cournoyer B."/>
            <person name="Cruveiller S."/>
            <person name="Dossat C."/>
            <person name="Duval S."/>
            <person name="Heymann M."/>
            <person name="Leize E."/>
            <person name="Lieutaud A."/>
            <person name="Lievremont D."/>
            <person name="Makita Y."/>
            <person name="Mangenot S."/>
            <person name="Nitschke W."/>
            <person name="Ortet P."/>
            <person name="Perdrial N."/>
            <person name="Schoepp B."/>
            <person name="Siguier N."/>
            <person name="Simeonova D.D."/>
            <person name="Rouy Z."/>
            <person name="Segurens B."/>
            <person name="Turlin E."/>
            <person name="Vallenet D."/>
            <person name="Van Dorsselaer A."/>
            <person name="Weiss S."/>
            <person name="Weissenbach J."/>
            <person name="Lett M.C."/>
            <person name="Danchin A."/>
            <person name="Bertin P.N."/>
        </authorList>
    </citation>
    <scope>NUCLEOTIDE SEQUENCE [LARGE SCALE GENOMIC DNA]</scope>
    <source>
        <strain evidence="15">ULPAs1</strain>
    </source>
</reference>
<evidence type="ECO:0000256" key="5">
    <source>
        <dbReference type="ARBA" id="ARBA00022989"/>
    </source>
</evidence>
<evidence type="ECO:0000256" key="1">
    <source>
        <dbReference type="ARBA" id="ARBA00004141"/>
    </source>
</evidence>
<feature type="transmembrane region" description="Helical" evidence="13">
    <location>
        <begin position="304"/>
        <end position="322"/>
    </location>
</feature>
<gene>
    <name evidence="14" type="ordered locus">HEAR2911</name>
</gene>
<dbReference type="InterPro" id="IPR050450">
    <property type="entry name" value="COX15/CtaA_HemeA_synthase"/>
</dbReference>
<evidence type="ECO:0000313" key="14">
    <source>
        <dbReference type="EMBL" id="CAL63024.1"/>
    </source>
</evidence>
<dbReference type="PANTHER" id="PTHR35457">
    <property type="entry name" value="HEME A SYNTHASE"/>
    <property type="match status" value="1"/>
</dbReference>
<sequence>MLFQLASKGLFVALLACVIVWSSRDPNKYRKLVWVTMFLTFDVIMFGAFTRLTDSGLGCPDWPGCYGHANPLQALEHIRAAEALMPDGPVTVMKAWVEMIHRYLAMGIGVLIIAIVVIAWRFWLQSGRTLTRFSPRYPMLLLFFVCVQGAFGAWTVTMKLQPIIVTIHLLLGMALLGMLTWVGARQKDHPFVDARALTLRTPALLALVLLSMQIALGGWVSTNYAALACSDFPLCHGALVPQMDFEHGFTLWRELGKTAGGDYLPFDALTAIHWTHRMFALAVVAVLGWTAWKALSIPGLRTTARGVLAALVLQIVIGIATVSLKWPLALAVAHNGCAALLVLLLVMLNYKARIPSPSGQNREPYQIDLRSSAASKDKA</sequence>
<evidence type="ECO:0000256" key="8">
    <source>
        <dbReference type="ARBA" id="ARBA00023133"/>
    </source>
</evidence>
<keyword evidence="15" id="KW-1185">Reference proteome</keyword>
<keyword evidence="6" id="KW-0560">Oxidoreductase</keyword>
<feature type="transmembrane region" description="Helical" evidence="13">
    <location>
        <begin position="103"/>
        <end position="124"/>
    </location>
</feature>
<dbReference type="OrthoDB" id="1447144at2"/>
<proteinExistence type="predicted"/>
<dbReference type="PANTHER" id="PTHR35457:SF1">
    <property type="entry name" value="HEME A SYNTHASE"/>
    <property type="match status" value="1"/>
</dbReference>
<dbReference type="GO" id="GO:0006784">
    <property type="term" value="P:heme A biosynthetic process"/>
    <property type="evidence" value="ECO:0007669"/>
    <property type="project" value="InterPro"/>
</dbReference>
<dbReference type="eggNOG" id="COG1612">
    <property type="taxonomic scope" value="Bacteria"/>
</dbReference>
<feature type="transmembrane region" description="Helical" evidence="13">
    <location>
        <begin position="274"/>
        <end position="292"/>
    </location>
</feature>
<dbReference type="STRING" id="204773.HEAR2911"/>
<keyword evidence="9 13" id="KW-0472">Membrane</keyword>
<evidence type="ECO:0000256" key="10">
    <source>
        <dbReference type="ARBA" id="ARBA00023157"/>
    </source>
</evidence>
<dbReference type="HOGENOM" id="CLU_041525_0_0_4"/>
<organism evidence="14 15">
    <name type="scientific">Herminiimonas arsenicoxydans</name>
    <dbReference type="NCBI Taxonomy" id="204773"/>
    <lineage>
        <taxon>Bacteria</taxon>
        <taxon>Pseudomonadati</taxon>
        <taxon>Pseudomonadota</taxon>
        <taxon>Betaproteobacteria</taxon>
        <taxon>Burkholderiales</taxon>
        <taxon>Oxalobacteraceae</taxon>
        <taxon>Herminiimonas</taxon>
    </lineage>
</organism>
<feature type="transmembrane region" description="Helical" evidence="13">
    <location>
        <begin position="32"/>
        <end position="52"/>
    </location>
</feature>
<feature type="region of interest" description="Disordered" evidence="12">
    <location>
        <begin position="357"/>
        <end position="379"/>
    </location>
</feature>
<feature type="transmembrane region" description="Helical" evidence="13">
    <location>
        <begin position="6"/>
        <end position="23"/>
    </location>
</feature>
<comment type="subcellular location">
    <subcellularLocation>
        <location evidence="1">Membrane</location>
        <topology evidence="1">Multi-pass membrane protein</topology>
    </subcellularLocation>
</comment>
<dbReference type="KEGG" id="har:HEAR2911"/>
<keyword evidence="8" id="KW-0350">Heme biosynthesis</keyword>
<evidence type="ECO:0000256" key="3">
    <source>
        <dbReference type="ARBA" id="ARBA00022692"/>
    </source>
</evidence>
<evidence type="ECO:0000256" key="7">
    <source>
        <dbReference type="ARBA" id="ARBA00023004"/>
    </source>
</evidence>
<feature type="transmembrane region" description="Helical" evidence="13">
    <location>
        <begin position="163"/>
        <end position="182"/>
    </location>
</feature>
<dbReference type="InterPro" id="IPR003780">
    <property type="entry name" value="COX15/CtaA_fam"/>
</dbReference>
<evidence type="ECO:0000256" key="9">
    <source>
        <dbReference type="ARBA" id="ARBA00023136"/>
    </source>
</evidence>
<feature type="transmembrane region" description="Helical" evidence="13">
    <location>
        <begin position="203"/>
        <end position="222"/>
    </location>
</feature>
<keyword evidence="10" id="KW-1015">Disulfide bond</keyword>
<dbReference type="AlphaFoldDB" id="A4G937"/>
<keyword evidence="7" id="KW-0408">Iron</keyword>
<dbReference type="GO" id="GO:0016020">
    <property type="term" value="C:membrane"/>
    <property type="evidence" value="ECO:0007669"/>
    <property type="project" value="UniProtKB-SubCell"/>
</dbReference>
<dbReference type="EMBL" id="CU207211">
    <property type="protein sequence ID" value="CAL63024.1"/>
    <property type="molecule type" value="Genomic_DNA"/>
</dbReference>
<protein>
    <submittedName>
        <fullName evidence="14">Cytochrome oxidase assembly</fullName>
    </submittedName>
</protein>